<feature type="region of interest" description="Disordered" evidence="2">
    <location>
        <begin position="98"/>
        <end position="148"/>
    </location>
</feature>
<dbReference type="InterPro" id="IPR052618">
    <property type="entry name" value="ComplexI_NDUFA12"/>
</dbReference>
<dbReference type="GO" id="GO:0032981">
    <property type="term" value="P:mitochondrial respiratory chain complex I assembly"/>
    <property type="evidence" value="ECO:0007669"/>
    <property type="project" value="TreeGrafter"/>
</dbReference>
<accession>A0A9W8BLQ2</accession>
<reference evidence="3" key="1">
    <citation type="submission" date="2022-07" db="EMBL/GenBank/DDBJ databases">
        <title>Phylogenomic reconstructions and comparative analyses of Kickxellomycotina fungi.</title>
        <authorList>
            <person name="Reynolds N.K."/>
            <person name="Stajich J.E."/>
            <person name="Barry K."/>
            <person name="Grigoriev I.V."/>
            <person name="Crous P."/>
            <person name="Smith M.E."/>
        </authorList>
    </citation>
    <scope>NUCLEOTIDE SEQUENCE</scope>
    <source>
        <strain evidence="3">IMI 214461</strain>
    </source>
</reference>
<proteinExistence type="inferred from homology"/>
<comment type="caution">
    <text evidence="3">The sequence shown here is derived from an EMBL/GenBank/DDBJ whole genome shotgun (WGS) entry which is preliminary data.</text>
</comment>
<evidence type="ECO:0000256" key="2">
    <source>
        <dbReference type="SAM" id="MobiDB-lite"/>
    </source>
</evidence>
<dbReference type="AlphaFoldDB" id="A0A9W8BLQ2"/>
<name>A0A9W8BLQ2_9FUNG</name>
<dbReference type="PANTHER" id="PTHR32470:SF2">
    <property type="entry name" value="NADH DEHYDROGENASE [UBIQUINONE] 1 ALPHA SUBCOMPLEX ASSEMBLY FACTOR 2"/>
    <property type="match status" value="1"/>
</dbReference>
<dbReference type="GO" id="GO:0005739">
    <property type="term" value="C:mitochondrion"/>
    <property type="evidence" value="ECO:0007669"/>
    <property type="project" value="TreeGrafter"/>
</dbReference>
<sequence>MGLIRQAYLQWKALRLPWRKDVLAGTDLDGNLYFERAARAAQRTRRHVLYRKNISVADYTDQLIPVQWQAWMRHTRSHPPTITELLSDVERRQRLAESVLARSASKQSPPPAIPKGSSPAATTFEPERWEPATASRPGPDPSNKGNQK</sequence>
<dbReference type="EMBL" id="JANBQF010000034">
    <property type="protein sequence ID" value="KAJ2007171.1"/>
    <property type="molecule type" value="Genomic_DNA"/>
</dbReference>
<dbReference type="PANTHER" id="PTHR32470">
    <property type="entry name" value="ADH DEHYDROGENASE [UBIQUINONE] 1 ALPHA SUBCOMPLEX ASSEMBLY FACTOR 2"/>
    <property type="match status" value="1"/>
</dbReference>
<evidence type="ECO:0008006" key="5">
    <source>
        <dbReference type="Google" id="ProtNLM"/>
    </source>
</evidence>
<dbReference type="OrthoDB" id="10255576at2759"/>
<keyword evidence="4" id="KW-1185">Reference proteome</keyword>
<evidence type="ECO:0000313" key="3">
    <source>
        <dbReference type="EMBL" id="KAJ2007171.1"/>
    </source>
</evidence>
<dbReference type="Pfam" id="PF05071">
    <property type="entry name" value="NDUFA12"/>
    <property type="match status" value="1"/>
</dbReference>
<dbReference type="GO" id="GO:0045271">
    <property type="term" value="C:respiratory chain complex I"/>
    <property type="evidence" value="ECO:0007669"/>
    <property type="project" value="InterPro"/>
</dbReference>
<gene>
    <name evidence="3" type="ORF">H4R26_000937</name>
</gene>
<evidence type="ECO:0000256" key="1">
    <source>
        <dbReference type="ARBA" id="ARBA00007355"/>
    </source>
</evidence>
<comment type="similarity">
    <text evidence="1">Belongs to the complex I NDUFA12 subunit family.</text>
</comment>
<protein>
    <recommendedName>
        <fullName evidence="5">NADH dehydrogenase [ubiquinone] 1 alpha subcomplex subunit</fullName>
    </recommendedName>
</protein>
<dbReference type="Proteomes" id="UP001150907">
    <property type="component" value="Unassembled WGS sequence"/>
</dbReference>
<dbReference type="InterPro" id="IPR007763">
    <property type="entry name" value="NDUFA12"/>
</dbReference>
<evidence type="ECO:0000313" key="4">
    <source>
        <dbReference type="Proteomes" id="UP001150907"/>
    </source>
</evidence>
<organism evidence="3 4">
    <name type="scientific">Coemansia thaxteri</name>
    <dbReference type="NCBI Taxonomy" id="2663907"/>
    <lineage>
        <taxon>Eukaryota</taxon>
        <taxon>Fungi</taxon>
        <taxon>Fungi incertae sedis</taxon>
        <taxon>Zoopagomycota</taxon>
        <taxon>Kickxellomycotina</taxon>
        <taxon>Kickxellomycetes</taxon>
        <taxon>Kickxellales</taxon>
        <taxon>Kickxellaceae</taxon>
        <taxon>Coemansia</taxon>
    </lineage>
</organism>